<organism evidence="1 2">
    <name type="scientific">Actinoplanes siamensis</name>
    <dbReference type="NCBI Taxonomy" id="1223317"/>
    <lineage>
        <taxon>Bacteria</taxon>
        <taxon>Bacillati</taxon>
        <taxon>Actinomycetota</taxon>
        <taxon>Actinomycetes</taxon>
        <taxon>Micromonosporales</taxon>
        <taxon>Micromonosporaceae</taxon>
        <taxon>Actinoplanes</taxon>
    </lineage>
</organism>
<evidence type="ECO:0008006" key="3">
    <source>
        <dbReference type="Google" id="ProtNLM"/>
    </source>
</evidence>
<comment type="caution">
    <text evidence="1">The sequence shown here is derived from an EMBL/GenBank/DDBJ whole genome shotgun (WGS) entry which is preliminary data.</text>
</comment>
<dbReference type="Proteomes" id="UP000629619">
    <property type="component" value="Unassembled WGS sequence"/>
</dbReference>
<accession>A0A919N604</accession>
<gene>
    <name evidence="1" type="ORF">Asi03nite_25300</name>
</gene>
<dbReference type="EMBL" id="BOMW01000023">
    <property type="protein sequence ID" value="GIF04992.1"/>
    <property type="molecule type" value="Genomic_DNA"/>
</dbReference>
<keyword evidence="2" id="KW-1185">Reference proteome</keyword>
<reference evidence="1" key="1">
    <citation type="submission" date="2021-01" db="EMBL/GenBank/DDBJ databases">
        <title>Whole genome shotgun sequence of Actinoplanes siamensis NBRC 109076.</title>
        <authorList>
            <person name="Komaki H."/>
            <person name="Tamura T."/>
        </authorList>
    </citation>
    <scope>NUCLEOTIDE SEQUENCE</scope>
    <source>
        <strain evidence="1">NBRC 109076</strain>
    </source>
</reference>
<evidence type="ECO:0000313" key="1">
    <source>
        <dbReference type="EMBL" id="GIF04992.1"/>
    </source>
</evidence>
<evidence type="ECO:0000313" key="2">
    <source>
        <dbReference type="Proteomes" id="UP000629619"/>
    </source>
</evidence>
<proteinExistence type="predicted"/>
<dbReference type="AlphaFoldDB" id="A0A919N604"/>
<name>A0A919N604_9ACTN</name>
<protein>
    <recommendedName>
        <fullName evidence="3">Resolvase HTH domain-containing protein</fullName>
    </recommendedName>
</protein>
<sequence length="66" mass="7120">MTADIDTLLTAPYVLVADRRVSRQARGDSVTAIARRLGVGRSTRYRALDTAGDAAAEDDVDARTRV</sequence>
<dbReference type="RefSeq" id="WP_239102640.1">
    <property type="nucleotide sequence ID" value="NZ_BOMW01000023.1"/>
</dbReference>